<proteinExistence type="predicted"/>
<dbReference type="EMBL" id="GBRH01227521">
    <property type="protein sequence ID" value="JAD70374.1"/>
    <property type="molecule type" value="Transcribed_RNA"/>
</dbReference>
<accession>A0A0A9C239</accession>
<organism evidence="1">
    <name type="scientific">Arundo donax</name>
    <name type="common">Giant reed</name>
    <name type="synonym">Donax arundinaceus</name>
    <dbReference type="NCBI Taxonomy" id="35708"/>
    <lineage>
        <taxon>Eukaryota</taxon>
        <taxon>Viridiplantae</taxon>
        <taxon>Streptophyta</taxon>
        <taxon>Embryophyta</taxon>
        <taxon>Tracheophyta</taxon>
        <taxon>Spermatophyta</taxon>
        <taxon>Magnoliopsida</taxon>
        <taxon>Liliopsida</taxon>
        <taxon>Poales</taxon>
        <taxon>Poaceae</taxon>
        <taxon>PACMAD clade</taxon>
        <taxon>Arundinoideae</taxon>
        <taxon>Arundineae</taxon>
        <taxon>Arundo</taxon>
    </lineage>
</organism>
<sequence length="38" mass="4526">MKRQGRWALQVLPIRDNRGIKIREKCERRTLESSSPNC</sequence>
<reference evidence="1" key="1">
    <citation type="submission" date="2014-09" db="EMBL/GenBank/DDBJ databases">
        <authorList>
            <person name="Magalhaes I.L.F."/>
            <person name="Oliveira U."/>
            <person name="Santos F.R."/>
            <person name="Vidigal T.H.D.A."/>
            <person name="Brescovit A.D."/>
            <person name="Santos A.J."/>
        </authorList>
    </citation>
    <scope>NUCLEOTIDE SEQUENCE</scope>
    <source>
        <tissue evidence="1">Shoot tissue taken approximately 20 cm above the soil surface</tissue>
    </source>
</reference>
<evidence type="ECO:0000313" key="1">
    <source>
        <dbReference type="EMBL" id="JAD70374.1"/>
    </source>
</evidence>
<reference evidence="1" key="2">
    <citation type="journal article" date="2015" name="Data Brief">
        <title>Shoot transcriptome of the giant reed, Arundo donax.</title>
        <authorList>
            <person name="Barrero R.A."/>
            <person name="Guerrero F.D."/>
            <person name="Moolhuijzen P."/>
            <person name="Goolsby J.A."/>
            <person name="Tidwell J."/>
            <person name="Bellgard S.E."/>
            <person name="Bellgard M.I."/>
        </authorList>
    </citation>
    <scope>NUCLEOTIDE SEQUENCE</scope>
    <source>
        <tissue evidence="1">Shoot tissue taken approximately 20 cm above the soil surface</tissue>
    </source>
</reference>
<protein>
    <submittedName>
        <fullName evidence="1">Uncharacterized protein</fullName>
    </submittedName>
</protein>
<name>A0A0A9C239_ARUDO</name>
<dbReference type="AlphaFoldDB" id="A0A0A9C239"/>